<protein>
    <recommendedName>
        <fullName evidence="3">Reverse transcriptase zinc-binding domain-containing protein</fullName>
    </recommendedName>
</protein>
<name>A0ABU6RHW3_9FABA</name>
<evidence type="ECO:0000313" key="1">
    <source>
        <dbReference type="EMBL" id="MED6123658.1"/>
    </source>
</evidence>
<accession>A0ABU6RHW3</accession>
<evidence type="ECO:0008006" key="3">
    <source>
        <dbReference type="Google" id="ProtNLM"/>
    </source>
</evidence>
<evidence type="ECO:0000313" key="2">
    <source>
        <dbReference type="Proteomes" id="UP001341840"/>
    </source>
</evidence>
<dbReference type="EMBL" id="JASCZI010030568">
    <property type="protein sequence ID" value="MED6123658.1"/>
    <property type="molecule type" value="Genomic_DNA"/>
</dbReference>
<keyword evidence="2" id="KW-1185">Reference proteome</keyword>
<reference evidence="1 2" key="1">
    <citation type="journal article" date="2023" name="Plants (Basel)">
        <title>Bridging the Gap: Combining Genomics and Transcriptomics Approaches to Understand Stylosanthes scabra, an Orphan Legume from the Brazilian Caatinga.</title>
        <authorList>
            <person name="Ferreira-Neto J.R.C."/>
            <person name="da Silva M.D."/>
            <person name="Binneck E."/>
            <person name="de Melo N.F."/>
            <person name="da Silva R.H."/>
            <person name="de Melo A.L.T.M."/>
            <person name="Pandolfi V."/>
            <person name="Bustamante F.O."/>
            <person name="Brasileiro-Vidal A.C."/>
            <person name="Benko-Iseppon A.M."/>
        </authorList>
    </citation>
    <scope>NUCLEOTIDE SEQUENCE [LARGE SCALE GENOMIC DNA]</scope>
    <source>
        <tissue evidence="1">Leaves</tissue>
    </source>
</reference>
<comment type="caution">
    <text evidence="1">The sequence shown here is derived from an EMBL/GenBank/DDBJ whole genome shotgun (WGS) entry which is preliminary data.</text>
</comment>
<proteinExistence type="predicted"/>
<sequence length="178" mass="20839">MPAIATEILYTRIEDNSFDMLTWAPKKRGSYSVALGYKIAFQLFHPPVELLPKQCCRKELWSSVWDLRCPPKMPQFGETVVRCLNQCPFAAEVWNLSEFHEVAGPDSSSNFWQWWLRVINDLKRTSQWRRRASTMATIIWKLWVERNQRIFEGLSVSSVAVLSSAIEMIQEYHNHHPP</sequence>
<gene>
    <name evidence="1" type="ORF">PIB30_050564</name>
</gene>
<organism evidence="1 2">
    <name type="scientific">Stylosanthes scabra</name>
    <dbReference type="NCBI Taxonomy" id="79078"/>
    <lineage>
        <taxon>Eukaryota</taxon>
        <taxon>Viridiplantae</taxon>
        <taxon>Streptophyta</taxon>
        <taxon>Embryophyta</taxon>
        <taxon>Tracheophyta</taxon>
        <taxon>Spermatophyta</taxon>
        <taxon>Magnoliopsida</taxon>
        <taxon>eudicotyledons</taxon>
        <taxon>Gunneridae</taxon>
        <taxon>Pentapetalae</taxon>
        <taxon>rosids</taxon>
        <taxon>fabids</taxon>
        <taxon>Fabales</taxon>
        <taxon>Fabaceae</taxon>
        <taxon>Papilionoideae</taxon>
        <taxon>50 kb inversion clade</taxon>
        <taxon>dalbergioids sensu lato</taxon>
        <taxon>Dalbergieae</taxon>
        <taxon>Pterocarpus clade</taxon>
        <taxon>Stylosanthes</taxon>
    </lineage>
</organism>
<dbReference type="Proteomes" id="UP001341840">
    <property type="component" value="Unassembled WGS sequence"/>
</dbReference>